<dbReference type="Gene3D" id="3.30.559.10">
    <property type="entry name" value="Chloramphenicol acetyltransferase-like domain"/>
    <property type="match status" value="1"/>
</dbReference>
<keyword evidence="6" id="KW-0597">Phosphoprotein</keyword>
<dbReference type="AlphaFoldDB" id="A0A7W9UR83"/>
<evidence type="ECO:0000256" key="3">
    <source>
        <dbReference type="ARBA" id="ARBA00007380"/>
    </source>
</evidence>
<evidence type="ECO:0000256" key="6">
    <source>
        <dbReference type="ARBA" id="ARBA00022553"/>
    </source>
</evidence>
<reference evidence="11 12" key="1">
    <citation type="submission" date="2020-08" db="EMBL/GenBank/DDBJ databases">
        <title>Genomic Encyclopedia of Type Strains, Phase III (KMG-III): the genomes of soil and plant-associated and newly described type strains.</title>
        <authorList>
            <person name="Whitman W."/>
        </authorList>
    </citation>
    <scope>NUCLEOTIDE SEQUENCE [LARGE SCALE GENOMIC DNA]</scope>
    <source>
        <strain evidence="11 12">CECT 3313</strain>
    </source>
</reference>
<dbReference type="Gene3D" id="3.30.559.30">
    <property type="entry name" value="Nonribosomal peptide synthetase, condensation domain"/>
    <property type="match status" value="1"/>
</dbReference>
<dbReference type="Gene3D" id="3.40.50.980">
    <property type="match status" value="2"/>
</dbReference>
<dbReference type="CDD" id="cd12114">
    <property type="entry name" value="A_NRPS_TlmIV_like"/>
    <property type="match status" value="1"/>
</dbReference>
<dbReference type="InterPro" id="IPR057737">
    <property type="entry name" value="Condensation_MtbB-like"/>
</dbReference>
<dbReference type="Gene3D" id="1.10.10.1830">
    <property type="entry name" value="Non-ribosomal peptide synthase, adenylation domain"/>
    <property type="match status" value="1"/>
</dbReference>
<feature type="domain" description="Carrier" evidence="10">
    <location>
        <begin position="1047"/>
        <end position="1126"/>
    </location>
</feature>
<dbReference type="GO" id="GO:0005737">
    <property type="term" value="C:cytoplasm"/>
    <property type="evidence" value="ECO:0007669"/>
    <property type="project" value="TreeGrafter"/>
</dbReference>
<dbReference type="InterPro" id="IPR036736">
    <property type="entry name" value="ACP-like_sf"/>
</dbReference>
<dbReference type="PROSITE" id="PS00455">
    <property type="entry name" value="AMP_BINDING"/>
    <property type="match status" value="1"/>
</dbReference>
<dbReference type="GO" id="GO:0043041">
    <property type="term" value="P:amino acid activation for nonribosomal peptide biosynthetic process"/>
    <property type="evidence" value="ECO:0007669"/>
    <property type="project" value="TreeGrafter"/>
</dbReference>
<dbReference type="CDD" id="cd19535">
    <property type="entry name" value="Cyc_NRPS"/>
    <property type="match status" value="1"/>
</dbReference>
<dbReference type="InterPro" id="IPR006162">
    <property type="entry name" value="Ppantetheine_attach_site"/>
</dbReference>
<comment type="similarity">
    <text evidence="3">Belongs to the ATP-dependent AMP-binding enzyme family. MbtB subfamily.</text>
</comment>
<protein>
    <recommendedName>
        <fullName evidence="4">Phenyloxazoline synthase MbtB</fullName>
    </recommendedName>
    <alternativeName>
        <fullName evidence="8">Mycobactin synthetase protein B</fullName>
    </alternativeName>
</protein>
<dbReference type="GO" id="GO:0031177">
    <property type="term" value="F:phosphopantetheine binding"/>
    <property type="evidence" value="ECO:0007669"/>
    <property type="project" value="InterPro"/>
</dbReference>
<gene>
    <name evidence="11" type="ORF">FHS34_003671</name>
</gene>
<evidence type="ECO:0000259" key="10">
    <source>
        <dbReference type="PROSITE" id="PS50075"/>
    </source>
</evidence>
<evidence type="ECO:0000256" key="5">
    <source>
        <dbReference type="ARBA" id="ARBA00022450"/>
    </source>
</evidence>
<dbReference type="Gene3D" id="3.30.300.30">
    <property type="match status" value="1"/>
</dbReference>
<organism evidence="11 12">
    <name type="scientific">Streptomyces echinatus</name>
    <dbReference type="NCBI Taxonomy" id="67293"/>
    <lineage>
        <taxon>Bacteria</taxon>
        <taxon>Bacillati</taxon>
        <taxon>Actinomycetota</taxon>
        <taxon>Actinomycetes</taxon>
        <taxon>Kitasatosporales</taxon>
        <taxon>Streptomycetaceae</taxon>
        <taxon>Streptomyces</taxon>
    </lineage>
</organism>
<evidence type="ECO:0000256" key="4">
    <source>
        <dbReference type="ARBA" id="ARBA00016743"/>
    </source>
</evidence>
<feature type="region of interest" description="Disordered" evidence="9">
    <location>
        <begin position="1028"/>
        <end position="1048"/>
    </location>
</feature>
<evidence type="ECO:0000313" key="11">
    <source>
        <dbReference type="EMBL" id="MBB5928202.1"/>
    </source>
</evidence>
<dbReference type="InterPro" id="IPR020459">
    <property type="entry name" value="AMP-binding"/>
</dbReference>
<comment type="caution">
    <text evidence="11">The sequence shown here is derived from an EMBL/GenBank/DDBJ whole genome shotgun (WGS) entry which is preliminary data.</text>
</comment>
<dbReference type="SUPFAM" id="SSF47336">
    <property type="entry name" value="ACP-like"/>
    <property type="match status" value="1"/>
</dbReference>
<dbReference type="InterPro" id="IPR001242">
    <property type="entry name" value="Condensation_dom"/>
</dbReference>
<dbReference type="Gene3D" id="2.30.38.10">
    <property type="entry name" value="Luciferase, Domain 3"/>
    <property type="match status" value="1"/>
</dbReference>
<dbReference type="SMART" id="SM00823">
    <property type="entry name" value="PKS_PP"/>
    <property type="match status" value="1"/>
</dbReference>
<keyword evidence="5" id="KW-0596">Phosphopantetheine</keyword>
<evidence type="ECO:0000256" key="7">
    <source>
        <dbReference type="ARBA" id="ARBA00022598"/>
    </source>
</evidence>
<dbReference type="Pfam" id="PF00668">
    <property type="entry name" value="Condensation"/>
    <property type="match status" value="1"/>
</dbReference>
<dbReference type="SUPFAM" id="SSF52777">
    <property type="entry name" value="CoA-dependent acyltransferases"/>
    <property type="match status" value="2"/>
</dbReference>
<dbReference type="FunFam" id="3.40.50.12780:FF:000012">
    <property type="entry name" value="Non-ribosomal peptide synthetase"/>
    <property type="match status" value="1"/>
</dbReference>
<dbReference type="PANTHER" id="PTHR45527:SF10">
    <property type="entry name" value="PYOCHELIN SYNTHASE PCHF"/>
    <property type="match status" value="1"/>
</dbReference>
<dbReference type="InterPro" id="IPR025110">
    <property type="entry name" value="AMP-bd_C"/>
</dbReference>
<dbReference type="GO" id="GO:0017000">
    <property type="term" value="P:antibiotic biosynthetic process"/>
    <property type="evidence" value="ECO:0007669"/>
    <property type="project" value="UniProtKB-ARBA"/>
</dbReference>
<dbReference type="Pfam" id="PF00501">
    <property type="entry name" value="AMP-binding"/>
    <property type="match status" value="1"/>
</dbReference>
<dbReference type="PROSITE" id="PS50075">
    <property type="entry name" value="CARRIER"/>
    <property type="match status" value="1"/>
</dbReference>
<dbReference type="InterPro" id="IPR009081">
    <property type="entry name" value="PP-bd_ACP"/>
</dbReference>
<keyword evidence="7" id="KW-0436">Ligase</keyword>
<evidence type="ECO:0000256" key="2">
    <source>
        <dbReference type="ARBA" id="ARBA00005102"/>
    </source>
</evidence>
<sequence length="1129" mass="126396">MTTDLFAELYRREVRMRLVDGRLHVTAPPGALTSELREEMRLHRDELIEIISRSESAQEPASLAPRPEEWHDPFPLTDIQQAYWVGRTPAVELGGNSTHCYLEFDATDLDIPRLSRSLDQVVRRHHMLRAVIQPDGRQRVLPEVPPYDIQVTDLSGLDDAAREAGIARIREELAHQVLPADRWPLFEVRASRLDDRRWRLHLSLDMLVLDGFSFGIFQRDWFRFYSRPDSPPEPLEVTFRDYVLAEQQQQNERRFEADKRYWHDRLDQLPPAPELPLAVQPGQLSRPKFARHHARLSRERWSAVKETARRRGLTPSAVLIAAYADVLRRWSKRPDLTLNLTLFNRPPLHPQLGEVIGDFTSLVLLETRPEAEDSFAARAKRLHHQLMEDLGHSSYSGVRVLRERARRLGGRLGAAMPVVFTSMIGFDSASNPTRTAQVFGDVVYGVSQTPQVWLDYQVLEDRGELLVNWDFVEELFPAGMMEEMFLAHRACLERLGESEAAWDERELVTLPDAQADERRRTNATEAPIPERTLCELVEEQAGRTPDAVAVISADGEHTYRELVEDAHRLAHVLQSAGAARDTLIGIVADKGYEQVAAALGVTRSGAAYLPVQPRWPAARREQLLRQGRVGVVVTTPRLRDELAWPDGIRLVTLADAEVRSAPPTPPSAGPAPDDLAYVIFTSGSTGTPKGVMIDHRAAANTIQDLNARYRVTPDDRVLALSALSFDLSVYDVFGLLSAGGCVVVPEPGRAQEPRHWSELMDRHGVTVWNTVPALMQAWIDAHDTAAPPPGGGLRLVMMSGDWIPVALPDQIRAFYPEAEVMSLGGATEASIWSIHFPIGEVPAQWSRIPYGKPLANQTMHVYDQWLEPSPVWTTGEIYIGGSGVARGYWADPERTAERFVVHPRTKARLYRTGDLGRYLPGGDIEFLGREDSQIKLNGYRIELEEIAAPLRDRPGVRDALVTVDTNPRTGRRQLVAYLVPADGEAVAGRTHPDADALRAALEGVLPEYMVPRHYLVVPRVPLSGNGKVDVSALPAPREQQSSGTTSAPRDDLERTLLRFWQEVLERDDFGTEENFFELGGDSLHAIGVLERIGKEFGTSENQDDGLRRLFENPTVAGLAAVLRAEGRVS</sequence>
<dbReference type="InterPro" id="IPR010071">
    <property type="entry name" value="AA_adenyl_dom"/>
</dbReference>
<dbReference type="RefSeq" id="WP_184966522.1">
    <property type="nucleotide sequence ID" value="NZ_BAAAWF010000106.1"/>
</dbReference>
<comment type="cofactor">
    <cofactor evidence="1">
        <name>pantetheine 4'-phosphate</name>
        <dbReference type="ChEBI" id="CHEBI:47942"/>
    </cofactor>
</comment>
<evidence type="ECO:0000256" key="8">
    <source>
        <dbReference type="ARBA" id="ARBA00033440"/>
    </source>
</evidence>
<dbReference type="PROSITE" id="PS00012">
    <property type="entry name" value="PHOSPHOPANTETHEINE"/>
    <property type="match status" value="1"/>
</dbReference>
<dbReference type="GO" id="GO:0008610">
    <property type="term" value="P:lipid biosynthetic process"/>
    <property type="evidence" value="ECO:0007669"/>
    <property type="project" value="UniProtKB-ARBA"/>
</dbReference>
<dbReference type="InterPro" id="IPR020845">
    <property type="entry name" value="AMP-binding_CS"/>
</dbReference>
<dbReference type="SUPFAM" id="SSF56801">
    <property type="entry name" value="Acetyl-CoA synthetase-like"/>
    <property type="match status" value="1"/>
</dbReference>
<comment type="pathway">
    <text evidence="2">Siderophore biosynthesis; mycobactin biosynthesis.</text>
</comment>
<evidence type="ECO:0000256" key="1">
    <source>
        <dbReference type="ARBA" id="ARBA00001957"/>
    </source>
</evidence>
<dbReference type="FunFam" id="3.40.50.980:FF:000001">
    <property type="entry name" value="Non-ribosomal peptide synthetase"/>
    <property type="match status" value="1"/>
</dbReference>
<keyword evidence="12" id="KW-1185">Reference proteome</keyword>
<dbReference type="Gene3D" id="1.10.1200.10">
    <property type="entry name" value="ACP-like"/>
    <property type="match status" value="1"/>
</dbReference>
<dbReference type="InterPro" id="IPR044894">
    <property type="entry name" value="TubC_N_sf"/>
</dbReference>
<accession>A0A7W9UR83</accession>
<name>A0A7W9UR83_9ACTN</name>
<dbReference type="InterPro" id="IPR045851">
    <property type="entry name" value="AMP-bd_C_sf"/>
</dbReference>
<evidence type="ECO:0000256" key="9">
    <source>
        <dbReference type="SAM" id="MobiDB-lite"/>
    </source>
</evidence>
<dbReference type="PRINTS" id="PR00154">
    <property type="entry name" value="AMPBINDING"/>
</dbReference>
<dbReference type="PANTHER" id="PTHR45527">
    <property type="entry name" value="NONRIBOSOMAL PEPTIDE SYNTHETASE"/>
    <property type="match status" value="1"/>
</dbReference>
<evidence type="ECO:0000313" key="12">
    <source>
        <dbReference type="Proteomes" id="UP000585836"/>
    </source>
</evidence>
<dbReference type="Proteomes" id="UP000585836">
    <property type="component" value="Unassembled WGS sequence"/>
</dbReference>
<proteinExistence type="inferred from homology"/>
<dbReference type="Pfam" id="PF00550">
    <property type="entry name" value="PP-binding"/>
    <property type="match status" value="1"/>
</dbReference>
<dbReference type="InterPro" id="IPR041464">
    <property type="entry name" value="TubC_N"/>
</dbReference>
<dbReference type="GO" id="GO:0044550">
    <property type="term" value="P:secondary metabolite biosynthetic process"/>
    <property type="evidence" value="ECO:0007669"/>
    <property type="project" value="TreeGrafter"/>
</dbReference>
<dbReference type="GO" id="GO:0016874">
    <property type="term" value="F:ligase activity"/>
    <property type="evidence" value="ECO:0007669"/>
    <property type="project" value="UniProtKB-KW"/>
</dbReference>
<dbReference type="InterPro" id="IPR000873">
    <property type="entry name" value="AMP-dep_synth/lig_dom"/>
</dbReference>
<dbReference type="Pfam" id="PF13193">
    <property type="entry name" value="AMP-binding_C"/>
    <property type="match status" value="1"/>
</dbReference>
<dbReference type="InterPro" id="IPR023213">
    <property type="entry name" value="CAT-like_dom_sf"/>
</dbReference>
<feature type="compositionally biased region" description="Polar residues" evidence="9">
    <location>
        <begin position="1038"/>
        <end position="1047"/>
    </location>
</feature>
<dbReference type="FunFam" id="3.30.559.10:FF:000023">
    <property type="entry name" value="Non-ribosomal peptide synthetase"/>
    <property type="match status" value="1"/>
</dbReference>
<dbReference type="NCBIfam" id="TIGR01733">
    <property type="entry name" value="AA-adenyl-dom"/>
    <property type="match status" value="1"/>
</dbReference>
<dbReference type="Pfam" id="PF18563">
    <property type="entry name" value="TubC_N"/>
    <property type="match status" value="1"/>
</dbReference>
<dbReference type="EMBL" id="JACHJK010000006">
    <property type="protein sequence ID" value="MBB5928202.1"/>
    <property type="molecule type" value="Genomic_DNA"/>
</dbReference>
<dbReference type="FunFam" id="3.30.559.30:FF:000006">
    <property type="entry name" value="Yersiniabactin polyketide/non-ribosomal peptide synthetase"/>
    <property type="match status" value="1"/>
</dbReference>
<dbReference type="InterPro" id="IPR020806">
    <property type="entry name" value="PKS_PP-bd"/>
</dbReference>